<dbReference type="RefSeq" id="XP_036626430.1">
    <property type="nucleotide sequence ID" value="XM_036771809.1"/>
</dbReference>
<evidence type="ECO:0000256" key="3">
    <source>
        <dbReference type="ARBA" id="ARBA00023315"/>
    </source>
</evidence>
<accession>A0A8H6ZM15</accession>
<comment type="similarity">
    <text evidence="1">Belongs to the acetyltransferase family. GNAT subfamily.</text>
</comment>
<evidence type="ECO:0000313" key="7">
    <source>
        <dbReference type="Proteomes" id="UP000623687"/>
    </source>
</evidence>
<dbReference type="AlphaFoldDB" id="A0A8H6ZM15"/>
<dbReference type="PANTHER" id="PTHR13256:SF16">
    <property type="entry name" value="ALPHA_BETA-TUBULIN-N-ACETYLTRANSFERASE 9"/>
    <property type="match status" value="1"/>
</dbReference>
<feature type="region of interest" description="Disordered" evidence="4">
    <location>
        <begin position="159"/>
        <end position="189"/>
    </location>
</feature>
<dbReference type="EMBL" id="JACETU010000010">
    <property type="protein sequence ID" value="KAF7419576.1"/>
    <property type="molecule type" value="Genomic_DNA"/>
</dbReference>
<dbReference type="OrthoDB" id="5043642at2759"/>
<evidence type="ECO:0000313" key="6">
    <source>
        <dbReference type="EMBL" id="KAF7419576.1"/>
    </source>
</evidence>
<dbReference type="GO" id="GO:0008080">
    <property type="term" value="F:N-acetyltransferase activity"/>
    <property type="evidence" value="ECO:0007669"/>
    <property type="project" value="InterPro"/>
</dbReference>
<comment type="caution">
    <text evidence="6">The sequence shown here is derived from an EMBL/GenBank/DDBJ whole genome shotgun (WGS) entry which is preliminary data.</text>
</comment>
<dbReference type="VEuPathDB" id="FungiDB:PC9H_002167"/>
<gene>
    <name evidence="6" type="ORF">PC9H_002167</name>
</gene>
<dbReference type="Gene3D" id="3.40.630.30">
    <property type="match status" value="1"/>
</dbReference>
<feature type="domain" description="N-acetyltransferase" evidence="5">
    <location>
        <begin position="34"/>
        <end position="230"/>
    </location>
</feature>
<dbReference type="Proteomes" id="UP000623687">
    <property type="component" value="Unassembled WGS sequence"/>
</dbReference>
<organism evidence="6 7">
    <name type="scientific">Pleurotus ostreatus</name>
    <name type="common">Oyster mushroom</name>
    <name type="synonym">White-rot fungus</name>
    <dbReference type="NCBI Taxonomy" id="5322"/>
    <lineage>
        <taxon>Eukaryota</taxon>
        <taxon>Fungi</taxon>
        <taxon>Dikarya</taxon>
        <taxon>Basidiomycota</taxon>
        <taxon>Agaricomycotina</taxon>
        <taxon>Agaricomycetes</taxon>
        <taxon>Agaricomycetidae</taxon>
        <taxon>Agaricales</taxon>
        <taxon>Pleurotineae</taxon>
        <taxon>Pleurotaceae</taxon>
        <taxon>Pleurotus</taxon>
    </lineage>
</organism>
<sequence length="230" mass="26237">MKANENTVLEGRKVVLVPYEKHHVPKYHEWMQNEELRELTASEPLSLEEEFSMQEKWQIDEDKLTFIILAPNHPPATAKDDDDARLNLIGLSDPRLESMLMIGDVNLFLKGGRRDNREDGDVEDDFEAEVEIMIAEPDWRRKGLAIEALQLMLGYATTGSPSGAFPPPSEPEPQDTSHRLSESPLPIPPRSLVTRISESNTPSIKLFQKLGFVITKRVEVFREVEMRYQG</sequence>
<proteinExistence type="inferred from homology"/>
<dbReference type="Pfam" id="PF13302">
    <property type="entry name" value="Acetyltransf_3"/>
    <property type="match status" value="1"/>
</dbReference>
<evidence type="ECO:0000256" key="2">
    <source>
        <dbReference type="ARBA" id="ARBA00022679"/>
    </source>
</evidence>
<protein>
    <recommendedName>
        <fullName evidence="5">N-acetyltransferase domain-containing protein</fullName>
    </recommendedName>
</protein>
<keyword evidence="7" id="KW-1185">Reference proteome</keyword>
<dbReference type="PROSITE" id="PS51186">
    <property type="entry name" value="GNAT"/>
    <property type="match status" value="1"/>
</dbReference>
<evidence type="ECO:0000256" key="4">
    <source>
        <dbReference type="SAM" id="MobiDB-lite"/>
    </source>
</evidence>
<dbReference type="GeneID" id="59372008"/>
<dbReference type="InterPro" id="IPR000182">
    <property type="entry name" value="GNAT_dom"/>
</dbReference>
<dbReference type="InterPro" id="IPR016181">
    <property type="entry name" value="Acyl_CoA_acyltransferase"/>
</dbReference>
<name>A0A8H6ZM15_PLEOS</name>
<keyword evidence="2" id="KW-0808">Transferase</keyword>
<evidence type="ECO:0000256" key="1">
    <source>
        <dbReference type="ARBA" id="ARBA00009342"/>
    </source>
</evidence>
<evidence type="ECO:0000259" key="5">
    <source>
        <dbReference type="PROSITE" id="PS51186"/>
    </source>
</evidence>
<dbReference type="SUPFAM" id="SSF55729">
    <property type="entry name" value="Acyl-CoA N-acyltransferases (Nat)"/>
    <property type="match status" value="1"/>
</dbReference>
<dbReference type="InterPro" id="IPR039135">
    <property type="entry name" value="NAT9-like"/>
</dbReference>
<keyword evidence="3" id="KW-0012">Acyltransferase</keyword>
<dbReference type="PANTHER" id="PTHR13256">
    <property type="entry name" value="N-ACETYLTRANSFERASE 9"/>
    <property type="match status" value="1"/>
</dbReference>
<reference evidence="6" key="1">
    <citation type="submission" date="2019-07" db="EMBL/GenBank/DDBJ databases">
        <authorList>
            <person name="Palmer J.M."/>
        </authorList>
    </citation>
    <scope>NUCLEOTIDE SEQUENCE</scope>
    <source>
        <strain evidence="6">PC9</strain>
    </source>
</reference>